<proteinExistence type="predicted"/>
<organism evidence="3 4">
    <name type="scientific">Cherax quadricarinatus</name>
    <name type="common">Australian red claw crayfish</name>
    <dbReference type="NCBI Taxonomy" id="27406"/>
    <lineage>
        <taxon>Eukaryota</taxon>
        <taxon>Metazoa</taxon>
        <taxon>Ecdysozoa</taxon>
        <taxon>Arthropoda</taxon>
        <taxon>Crustacea</taxon>
        <taxon>Multicrustacea</taxon>
        <taxon>Malacostraca</taxon>
        <taxon>Eumalacostraca</taxon>
        <taxon>Eucarida</taxon>
        <taxon>Decapoda</taxon>
        <taxon>Pleocyemata</taxon>
        <taxon>Astacidea</taxon>
        <taxon>Parastacoidea</taxon>
        <taxon>Parastacidae</taxon>
        <taxon>Cherax</taxon>
    </lineage>
</organism>
<gene>
    <name evidence="3" type="ORF">OTU49_003968</name>
</gene>
<dbReference type="EMBL" id="JARKIK010000039">
    <property type="protein sequence ID" value="KAK8738615.1"/>
    <property type="molecule type" value="Genomic_DNA"/>
</dbReference>
<evidence type="ECO:0000313" key="4">
    <source>
        <dbReference type="Proteomes" id="UP001445076"/>
    </source>
</evidence>
<protein>
    <submittedName>
        <fullName evidence="3">Uncharacterized protein</fullName>
    </submittedName>
</protein>
<accession>A0AAW0X270</accession>
<keyword evidence="2" id="KW-1133">Transmembrane helix</keyword>
<dbReference type="SUPFAM" id="SSF49265">
    <property type="entry name" value="Fibronectin type III"/>
    <property type="match status" value="1"/>
</dbReference>
<feature type="transmembrane region" description="Helical" evidence="2">
    <location>
        <begin position="408"/>
        <end position="429"/>
    </location>
</feature>
<feature type="region of interest" description="Disordered" evidence="1">
    <location>
        <begin position="648"/>
        <end position="667"/>
    </location>
</feature>
<sequence>PYTSVNGTVMLPAAGEPLLLLITTHYHAKIVELTNLSGEEIDIMRDTNQRFWAVVDKNGGMYTYTLKFLTSSVNFPLSVTVDAYERKQDDTGIEVKLFTNNDGQVPLEPGSKPLVVWAEVTLDGCPVVGSKVMLRVSHLSEDGSTDMMVELLDNGNAEPDVRAQDGVYTRYVTWLPGEGRYALSATASDHHGAASVLKPRKSADGHVVPVSAGHFTANSGVLSLTVARVTSADLIPPSRVTDLAVTSVQDTTVNLTWSAPGGDLDQGSAWVYELKMYTERSALSEERFNTSTIAVYCITHDLRAPTQTPASYGTPQHCLTELPFTNLRWYFAIRAIDSSNNTGRISNIVSAFVPDPPTMPPPTIPVSEPPSNVQTVIMSTITSASSHDIKIRGNSTLRDHSKNANYDWRVWVAVGVGVSGIILALGLVLGCVCCCRQNQDSGEKDPDRPVYKIYVNNAYIQEEDGEIKVVSNGKLVDDKEPSQVQEWVNSLSKFGSSDVYGGEPGEAPVTSTETSLVECRPRASVKYSSPVRFGVLTNGSIMREACASSSSTSSSKPSDDQGKEDLKYRDLSETTSNSTTDGTTSSSASTAIAEAVPPLPPVIDNSRAGLINPSESDLPLPSRVLQQPLGIPGPTVISIHSGPSLNNGYSSDEEGGFRPRTMSGPGPRRYLPTHFSSFRYLPPPPEYQSVLRNSGSVDYPTCHTISRATATLPHGTVRSVKKRRHISFV</sequence>
<dbReference type="Proteomes" id="UP001445076">
    <property type="component" value="Unassembled WGS sequence"/>
</dbReference>
<name>A0AAW0X270_CHEQU</name>
<dbReference type="InterPro" id="IPR036116">
    <property type="entry name" value="FN3_sf"/>
</dbReference>
<evidence type="ECO:0000256" key="1">
    <source>
        <dbReference type="SAM" id="MobiDB-lite"/>
    </source>
</evidence>
<reference evidence="3 4" key="1">
    <citation type="journal article" date="2024" name="BMC Genomics">
        <title>Genome assembly of redclaw crayfish (Cherax quadricarinatus) provides insights into its immune adaptation and hypoxia tolerance.</title>
        <authorList>
            <person name="Liu Z."/>
            <person name="Zheng J."/>
            <person name="Li H."/>
            <person name="Fang K."/>
            <person name="Wang S."/>
            <person name="He J."/>
            <person name="Zhou D."/>
            <person name="Weng S."/>
            <person name="Chi M."/>
            <person name="Gu Z."/>
            <person name="He J."/>
            <person name="Li F."/>
            <person name="Wang M."/>
        </authorList>
    </citation>
    <scope>NUCLEOTIDE SEQUENCE [LARGE SCALE GENOMIC DNA]</scope>
    <source>
        <strain evidence="3">ZL_2023a</strain>
    </source>
</reference>
<keyword evidence="2" id="KW-0472">Membrane</keyword>
<keyword evidence="4" id="KW-1185">Reference proteome</keyword>
<dbReference type="Gene3D" id="2.60.40.10">
    <property type="entry name" value="Immunoglobulins"/>
    <property type="match status" value="1"/>
</dbReference>
<evidence type="ECO:0000256" key="2">
    <source>
        <dbReference type="SAM" id="Phobius"/>
    </source>
</evidence>
<dbReference type="InterPro" id="IPR013783">
    <property type="entry name" value="Ig-like_fold"/>
</dbReference>
<feature type="non-terminal residue" evidence="3">
    <location>
        <position position="1"/>
    </location>
</feature>
<keyword evidence="2" id="KW-0812">Transmembrane</keyword>
<feature type="compositionally biased region" description="Low complexity" evidence="1">
    <location>
        <begin position="573"/>
        <end position="590"/>
    </location>
</feature>
<evidence type="ECO:0000313" key="3">
    <source>
        <dbReference type="EMBL" id="KAK8738615.1"/>
    </source>
</evidence>
<dbReference type="AlphaFoldDB" id="A0AAW0X270"/>
<feature type="compositionally biased region" description="Basic and acidic residues" evidence="1">
    <location>
        <begin position="557"/>
        <end position="572"/>
    </location>
</feature>
<feature type="region of interest" description="Disordered" evidence="1">
    <location>
        <begin position="546"/>
        <end position="622"/>
    </location>
</feature>
<comment type="caution">
    <text evidence="3">The sequence shown here is derived from an EMBL/GenBank/DDBJ whole genome shotgun (WGS) entry which is preliminary data.</text>
</comment>